<feature type="region of interest" description="Disordered" evidence="1">
    <location>
        <begin position="20"/>
        <end position="55"/>
    </location>
</feature>
<organism evidence="2 3">
    <name type="scientific">Vibrio porteresiae DSM 19223</name>
    <dbReference type="NCBI Taxonomy" id="1123496"/>
    <lineage>
        <taxon>Bacteria</taxon>
        <taxon>Pseudomonadati</taxon>
        <taxon>Pseudomonadota</taxon>
        <taxon>Gammaproteobacteria</taxon>
        <taxon>Vibrionales</taxon>
        <taxon>Vibrionaceae</taxon>
        <taxon>Vibrio</taxon>
    </lineage>
</organism>
<name>A0ABZ0Q792_9VIBR</name>
<gene>
    <name evidence="2" type="ORF">R8Z52_09095</name>
</gene>
<dbReference type="Proteomes" id="UP001304071">
    <property type="component" value="Chromosome 1"/>
</dbReference>
<proteinExistence type="predicted"/>
<dbReference type="PROSITE" id="PS51257">
    <property type="entry name" value="PROKAR_LIPOPROTEIN"/>
    <property type="match status" value="1"/>
</dbReference>
<evidence type="ECO:0000256" key="1">
    <source>
        <dbReference type="SAM" id="MobiDB-lite"/>
    </source>
</evidence>
<dbReference type="RefSeq" id="WP_261895857.1">
    <property type="nucleotide sequence ID" value="NZ_AP024895.1"/>
</dbReference>
<evidence type="ECO:0000313" key="2">
    <source>
        <dbReference type="EMBL" id="WPC72294.1"/>
    </source>
</evidence>
<evidence type="ECO:0000313" key="3">
    <source>
        <dbReference type="Proteomes" id="UP001304071"/>
    </source>
</evidence>
<reference evidence="2 3" key="1">
    <citation type="submission" date="2023-11" db="EMBL/GenBank/DDBJ databases">
        <title>Plant-associative lifestyle of Vibrio porteresiae and its evolutionary dynamics.</title>
        <authorList>
            <person name="Rameshkumar N."/>
            <person name="Kirti K."/>
        </authorList>
    </citation>
    <scope>NUCLEOTIDE SEQUENCE [LARGE SCALE GENOMIC DNA]</scope>
    <source>
        <strain evidence="2 3">MSSRF30</strain>
    </source>
</reference>
<sequence length="55" mass="5623">MKLKWLPLLGALLLGGCILPPPHGHHPHAEPGPSHVSPQRGPGPGNSGCNPGHPC</sequence>
<evidence type="ECO:0008006" key="4">
    <source>
        <dbReference type="Google" id="ProtNLM"/>
    </source>
</evidence>
<protein>
    <recommendedName>
        <fullName evidence="4">Lipoprotein</fullName>
    </recommendedName>
</protein>
<dbReference type="EMBL" id="CP138203">
    <property type="protein sequence ID" value="WPC72294.1"/>
    <property type="molecule type" value="Genomic_DNA"/>
</dbReference>
<keyword evidence="3" id="KW-1185">Reference proteome</keyword>
<accession>A0ABZ0Q792</accession>